<keyword evidence="2" id="KW-1185">Reference proteome</keyword>
<organism evidence="1 2">
    <name type="scientific">Enhygromyxa salina</name>
    <dbReference type="NCBI Taxonomy" id="215803"/>
    <lineage>
        <taxon>Bacteria</taxon>
        <taxon>Pseudomonadati</taxon>
        <taxon>Myxococcota</taxon>
        <taxon>Polyangia</taxon>
        <taxon>Nannocystales</taxon>
        <taxon>Nannocystaceae</taxon>
        <taxon>Enhygromyxa</taxon>
    </lineage>
</organism>
<dbReference type="Proteomes" id="UP000237968">
    <property type="component" value="Unassembled WGS sequence"/>
</dbReference>
<protein>
    <submittedName>
        <fullName evidence="1">Uncharacterized protein</fullName>
    </submittedName>
</protein>
<dbReference type="RefSeq" id="WP_106389632.1">
    <property type="nucleotide sequence ID" value="NZ_PVNK01000005.1"/>
</dbReference>
<proteinExistence type="predicted"/>
<comment type="caution">
    <text evidence="1">The sequence shown here is derived from an EMBL/GenBank/DDBJ whole genome shotgun (WGS) entry which is preliminary data.</text>
</comment>
<dbReference type="EMBL" id="PVNK01000005">
    <property type="protein sequence ID" value="PRQ05833.1"/>
    <property type="molecule type" value="Genomic_DNA"/>
</dbReference>
<name>A0A2S9YL61_9BACT</name>
<accession>A0A2S9YL61</accession>
<gene>
    <name evidence="1" type="ORF">ENSA5_01530</name>
</gene>
<evidence type="ECO:0000313" key="1">
    <source>
        <dbReference type="EMBL" id="PRQ05833.1"/>
    </source>
</evidence>
<sequence length="286" mass="30584">MSLKQQTSRVGSLFAGLTHVDTTSASGRPSVELEVPPAITAHLCRDHFEGDPLVPGAYLIGLAVEAARRLAGPVAQIRRAALRAPLRPEGHEHAAPGPALVRVSRDPRKPDRSRARILEAATIDIRHGVGPALAPIEIPDPRPARGPLCEPAHVRASLRHGPAALFVDRMSVSAGANLVDGGIFSAVERPSWHWTELLDGAAQAAGLCFRAQTQAEAKPVYVAAYERLVYAPEATIRAPVFRVLRARRVMHLQQFELSVGTLDGAQTWVRGVVTLAGPSPTRSDSA</sequence>
<reference evidence="1 2" key="1">
    <citation type="submission" date="2018-03" db="EMBL/GenBank/DDBJ databases">
        <title>Draft Genome Sequences of the Obligatory Marine Myxobacteria Enhygromyxa salina SWB005.</title>
        <authorList>
            <person name="Poehlein A."/>
            <person name="Moghaddam J.A."/>
            <person name="Harms H."/>
            <person name="Alanjari M."/>
            <person name="Koenig G.M."/>
            <person name="Daniel R."/>
            <person name="Schaeberle T.F."/>
        </authorList>
    </citation>
    <scope>NUCLEOTIDE SEQUENCE [LARGE SCALE GENOMIC DNA]</scope>
    <source>
        <strain evidence="1 2">SWB005</strain>
    </source>
</reference>
<dbReference type="Gene3D" id="3.10.129.10">
    <property type="entry name" value="Hotdog Thioesterase"/>
    <property type="match status" value="1"/>
</dbReference>
<evidence type="ECO:0000313" key="2">
    <source>
        <dbReference type="Proteomes" id="UP000237968"/>
    </source>
</evidence>
<dbReference type="AlphaFoldDB" id="A0A2S9YL61"/>